<organism evidence="1 2">
    <name type="scientific">Pyronema omphalodes (strain CBS 100304)</name>
    <name type="common">Pyronema confluens</name>
    <dbReference type="NCBI Taxonomy" id="1076935"/>
    <lineage>
        <taxon>Eukaryota</taxon>
        <taxon>Fungi</taxon>
        <taxon>Dikarya</taxon>
        <taxon>Ascomycota</taxon>
        <taxon>Pezizomycotina</taxon>
        <taxon>Pezizomycetes</taxon>
        <taxon>Pezizales</taxon>
        <taxon>Pyronemataceae</taxon>
        <taxon>Pyronema</taxon>
    </lineage>
</organism>
<sequence length="27" mass="3158">MYSRQLYLRCLDVLDISVPNLAWSDSV</sequence>
<evidence type="ECO:0000313" key="2">
    <source>
        <dbReference type="Proteomes" id="UP000018144"/>
    </source>
</evidence>
<keyword evidence="2" id="KW-1185">Reference proteome</keyword>
<gene>
    <name evidence="1" type="ORF">PCON_14259</name>
</gene>
<dbReference type="Proteomes" id="UP000018144">
    <property type="component" value="Unassembled WGS sequence"/>
</dbReference>
<proteinExistence type="predicted"/>
<name>U4LM56_PYROM</name>
<evidence type="ECO:0000313" key="1">
    <source>
        <dbReference type="EMBL" id="CCX33219.1"/>
    </source>
</evidence>
<reference evidence="1 2" key="1">
    <citation type="journal article" date="2013" name="PLoS Genet.">
        <title>The genome and development-dependent transcriptomes of Pyronema confluens: a window into fungal evolution.</title>
        <authorList>
            <person name="Traeger S."/>
            <person name="Altegoer F."/>
            <person name="Freitag M."/>
            <person name="Gabaldon T."/>
            <person name="Kempken F."/>
            <person name="Kumar A."/>
            <person name="Marcet-Houben M."/>
            <person name="Poggeler S."/>
            <person name="Stajich J.E."/>
            <person name="Nowrousian M."/>
        </authorList>
    </citation>
    <scope>NUCLEOTIDE SEQUENCE [LARGE SCALE GENOMIC DNA]</scope>
    <source>
        <strain evidence="2">CBS 100304</strain>
        <tissue evidence="1">Vegetative mycelium</tissue>
    </source>
</reference>
<dbReference type="EMBL" id="HF936032">
    <property type="protein sequence ID" value="CCX33219.1"/>
    <property type="molecule type" value="Genomic_DNA"/>
</dbReference>
<protein>
    <submittedName>
        <fullName evidence="1">Uncharacterized protein</fullName>
    </submittedName>
</protein>
<dbReference type="AlphaFoldDB" id="U4LM56"/>
<accession>U4LM56</accession>